<proteinExistence type="predicted"/>
<feature type="transmembrane region" description="Helical" evidence="1">
    <location>
        <begin position="74"/>
        <end position="91"/>
    </location>
</feature>
<protein>
    <submittedName>
        <fullName evidence="2">SirB2 family protein</fullName>
    </submittedName>
</protein>
<evidence type="ECO:0000313" key="3">
    <source>
        <dbReference type="Proteomes" id="UP001500631"/>
    </source>
</evidence>
<reference evidence="3" key="1">
    <citation type="journal article" date="2019" name="Int. J. Syst. Evol. Microbiol.">
        <title>The Global Catalogue of Microorganisms (GCM) 10K type strain sequencing project: providing services to taxonomists for standard genome sequencing and annotation.</title>
        <authorList>
            <consortium name="The Broad Institute Genomics Platform"/>
            <consortium name="The Broad Institute Genome Sequencing Center for Infectious Disease"/>
            <person name="Wu L."/>
            <person name="Ma J."/>
        </authorList>
    </citation>
    <scope>NUCLEOTIDE SEQUENCE [LARGE SCALE GENOMIC DNA]</scope>
    <source>
        <strain evidence="3">JCM 18424</strain>
    </source>
</reference>
<keyword evidence="1" id="KW-1133">Transmembrane helix</keyword>
<dbReference type="EMBL" id="BAABKE010000002">
    <property type="protein sequence ID" value="GAA5096577.1"/>
    <property type="molecule type" value="Genomic_DNA"/>
</dbReference>
<dbReference type="RefSeq" id="WP_171973612.1">
    <property type="nucleotide sequence ID" value="NZ_BAABKE010000002.1"/>
</dbReference>
<accession>A0ABP9MJ44</accession>
<feature type="transmembrane region" description="Helical" evidence="1">
    <location>
        <begin position="12"/>
        <end position="29"/>
    </location>
</feature>
<gene>
    <name evidence="2" type="ORF">GCM10023338_07140</name>
</gene>
<keyword evidence="1" id="KW-0472">Membrane</keyword>
<sequence length="125" mass="14482">MFAYYTAMKHSHLMFVIITLCLLNFRFFWKQCVPNKPLHKIFRIIPHINDTLLLITGAMMAYTVKFIPFANANWLGTKLILLLVYIGFGFMAIKSPSRSSKAWMGYVLSMLSVGFMIYLAIMKPF</sequence>
<dbReference type="InterPro" id="IPR007360">
    <property type="entry name" value="SirB"/>
</dbReference>
<dbReference type="PANTHER" id="PTHR39594:SF1">
    <property type="entry name" value="PROTEIN YCHQ"/>
    <property type="match status" value="1"/>
</dbReference>
<comment type="caution">
    <text evidence="2">The sequence shown here is derived from an EMBL/GenBank/DDBJ whole genome shotgun (WGS) entry which is preliminary data.</text>
</comment>
<dbReference type="Proteomes" id="UP001500631">
    <property type="component" value="Unassembled WGS sequence"/>
</dbReference>
<dbReference type="PIRSF" id="PIRSF005610">
    <property type="entry name" value="SirB"/>
    <property type="match status" value="1"/>
</dbReference>
<evidence type="ECO:0000256" key="1">
    <source>
        <dbReference type="SAM" id="Phobius"/>
    </source>
</evidence>
<keyword evidence="1" id="KW-0812">Transmembrane</keyword>
<dbReference type="PANTHER" id="PTHR39594">
    <property type="entry name" value="PROTEIN YCHQ"/>
    <property type="match status" value="1"/>
</dbReference>
<feature type="transmembrane region" description="Helical" evidence="1">
    <location>
        <begin position="41"/>
        <end position="62"/>
    </location>
</feature>
<dbReference type="Pfam" id="PF04247">
    <property type="entry name" value="SirB"/>
    <property type="match status" value="1"/>
</dbReference>
<organism evidence="2 3">
    <name type="scientific">Wohlfahrtiimonas larvae</name>
    <dbReference type="NCBI Taxonomy" id="1157986"/>
    <lineage>
        <taxon>Bacteria</taxon>
        <taxon>Pseudomonadati</taxon>
        <taxon>Pseudomonadota</taxon>
        <taxon>Gammaproteobacteria</taxon>
        <taxon>Cardiobacteriales</taxon>
        <taxon>Ignatzschineriaceae</taxon>
        <taxon>Wohlfahrtiimonas</taxon>
    </lineage>
</organism>
<keyword evidence="3" id="KW-1185">Reference proteome</keyword>
<feature type="transmembrane region" description="Helical" evidence="1">
    <location>
        <begin position="103"/>
        <end position="121"/>
    </location>
</feature>
<evidence type="ECO:0000313" key="2">
    <source>
        <dbReference type="EMBL" id="GAA5096577.1"/>
    </source>
</evidence>
<name>A0ABP9MJ44_9GAMM</name>